<dbReference type="GeneID" id="30149422"/>
<keyword evidence="5 10" id="KW-0808">Transferase</keyword>
<evidence type="ECO:0000256" key="9">
    <source>
        <dbReference type="ARBA" id="ARBA00023288"/>
    </source>
</evidence>
<dbReference type="GO" id="GO:0030476">
    <property type="term" value="P:ascospore wall assembly"/>
    <property type="evidence" value="ECO:0007669"/>
    <property type="project" value="EnsemblFungi"/>
</dbReference>
<gene>
    <name evidence="12" type="ORF">BABINDRAFT_32036</name>
</gene>
<dbReference type="Proteomes" id="UP000094336">
    <property type="component" value="Unassembled WGS sequence"/>
</dbReference>
<accession>A0A1E3QWB8</accession>
<dbReference type="SUPFAM" id="SSF51445">
    <property type="entry name" value="(Trans)glycosidases"/>
    <property type="match status" value="1"/>
</dbReference>
<evidence type="ECO:0000256" key="11">
    <source>
        <dbReference type="SAM" id="Phobius"/>
    </source>
</evidence>
<dbReference type="FunFam" id="3.20.20.80:FF:000032">
    <property type="entry name" value="1,3-beta-glucanosyltransferase"/>
    <property type="match status" value="1"/>
</dbReference>
<evidence type="ECO:0000256" key="10">
    <source>
        <dbReference type="RuleBase" id="RU361209"/>
    </source>
</evidence>
<dbReference type="EC" id="2.4.1.-" evidence="10"/>
<sequence length="471" mass="53106">MYPLYSSWTSFIVVACLIQGLYASIHPITIHGQKFIDSITKETFLIKGVDYQPGGSSAVTANFDPLSDPNTCARDIILFQELGINTIRVYSVNPDLNHDICMTLLASAGIYVVIDVNSPLENQHLNRYEPWTTYNEFYLEHVFKVVEQFSFYNNTLGLFAGNEIINDRKSARESPVYTKALIRDIKTYIAYNSPRSIPVGYSAADDLNYRMPLSQYLECAEDDPFVSVDFYGVNSYQWCGEQTFYTSGYNVLVEDYAKFTKPVFFSEFGCNEVTPRLFEEVKAIFSEDMVGVFSGGLVYEYSQEANNYGLVDIDASGNVQMLEDFEALRNQLEMVEDKPFTKTKHSPHRNIPMCEETYKNLDVSKGLPKSLAEDLILDGVSVERGNFVDLEVSNLFTKYKIFYPDGSRYPEDIGVEIVQDLSSVDISASEKPRKKTHMLMGLFNSRASTSMSITAMHLVVAVISIMASIAA</sequence>
<dbReference type="GO" id="GO:0098552">
    <property type="term" value="C:side of membrane"/>
    <property type="evidence" value="ECO:0007669"/>
    <property type="project" value="UniProtKB-KW"/>
</dbReference>
<dbReference type="GO" id="GO:0071970">
    <property type="term" value="P:fungal-type cell wall (1-&gt;3)-beta-D-glucan biosynthetic process"/>
    <property type="evidence" value="ECO:0007669"/>
    <property type="project" value="TreeGrafter"/>
</dbReference>
<evidence type="ECO:0000256" key="6">
    <source>
        <dbReference type="ARBA" id="ARBA00022729"/>
    </source>
</evidence>
<keyword evidence="6 10" id="KW-0732">Signal</keyword>
<evidence type="ECO:0000256" key="2">
    <source>
        <dbReference type="ARBA" id="ARBA00004589"/>
    </source>
</evidence>
<dbReference type="InterPro" id="IPR017853">
    <property type="entry name" value="GH"/>
</dbReference>
<dbReference type="PANTHER" id="PTHR31468:SF14">
    <property type="entry name" value="1,3-BETA-GLUCANOSYLTRANSFERASE GAS4"/>
    <property type="match status" value="1"/>
</dbReference>
<keyword evidence="7 10" id="KW-0472">Membrane</keyword>
<keyword evidence="9 10" id="KW-0449">Lipoprotein</keyword>
<reference evidence="13" key="1">
    <citation type="submission" date="2016-05" db="EMBL/GenBank/DDBJ databases">
        <title>Comparative genomics of biotechnologically important yeasts.</title>
        <authorList>
            <consortium name="DOE Joint Genome Institute"/>
            <person name="Riley R."/>
            <person name="Haridas S."/>
            <person name="Wolfe K.H."/>
            <person name="Lopes M.R."/>
            <person name="Hittinger C.T."/>
            <person name="Goker M."/>
            <person name="Salamov A."/>
            <person name="Wisecaver J."/>
            <person name="Long T.M."/>
            <person name="Aerts A.L."/>
            <person name="Barry K."/>
            <person name="Choi C."/>
            <person name="Clum A."/>
            <person name="Coughlan A.Y."/>
            <person name="Deshpande S."/>
            <person name="Douglass A.P."/>
            <person name="Hanson S.J."/>
            <person name="Klenk H.-P."/>
            <person name="Labutti K."/>
            <person name="Lapidus A."/>
            <person name="Lindquist E."/>
            <person name="Lipzen A."/>
            <person name="Meier-Kolthoff J.P."/>
            <person name="Ohm R.A."/>
            <person name="Otillar R.P."/>
            <person name="Pangilinan J."/>
            <person name="Peng Y."/>
            <person name="Rokas A."/>
            <person name="Rosa C.A."/>
            <person name="Scheuner C."/>
            <person name="Sibirny A.A."/>
            <person name="Slot J.C."/>
            <person name="Stielow J.B."/>
            <person name="Sun H."/>
            <person name="Kurtzman C.P."/>
            <person name="Blackwell M."/>
            <person name="Grigoriev I.V."/>
            <person name="Jeffries T.W."/>
        </authorList>
    </citation>
    <scope>NUCLEOTIDE SEQUENCE [LARGE SCALE GENOMIC DNA]</scope>
    <source>
        <strain evidence="13">NRRL Y-12698</strain>
    </source>
</reference>
<dbReference type="PANTHER" id="PTHR31468">
    <property type="entry name" value="1,3-BETA-GLUCANOSYLTRANSFERASE GAS1"/>
    <property type="match status" value="1"/>
</dbReference>
<keyword evidence="12" id="KW-0378">Hydrolase</keyword>
<evidence type="ECO:0000256" key="7">
    <source>
        <dbReference type="ARBA" id="ARBA00023136"/>
    </source>
</evidence>
<dbReference type="InterPro" id="IPR004886">
    <property type="entry name" value="Glucanosyltransferase"/>
</dbReference>
<protein>
    <recommendedName>
        <fullName evidence="10">1,3-beta-glucanosyltransferase</fullName>
        <ecNumber evidence="10">2.4.1.-</ecNumber>
    </recommendedName>
</protein>
<comment type="function">
    <text evidence="10">Splits internally a 1,3-beta-glucan molecule and transfers the newly generated reducing end (the donor) to the non-reducing end of another 1,3-beta-glucan molecule (the acceptor) forming a 1,3-beta linkage, resulting in the elongation of 1,3-beta-glucan chains in the cell wall.</text>
</comment>
<comment type="similarity">
    <text evidence="3 10">Belongs to the glycosyl hydrolase 72 family.</text>
</comment>
<dbReference type="RefSeq" id="XP_018987301.1">
    <property type="nucleotide sequence ID" value="XM_019131569.1"/>
</dbReference>
<evidence type="ECO:0000313" key="13">
    <source>
        <dbReference type="Proteomes" id="UP000094336"/>
    </source>
</evidence>
<dbReference type="EMBL" id="KV454427">
    <property type="protein sequence ID" value="ODQ81973.1"/>
    <property type="molecule type" value="Genomic_DNA"/>
</dbReference>
<dbReference type="GO" id="GO:0016787">
    <property type="term" value="F:hydrolase activity"/>
    <property type="evidence" value="ECO:0007669"/>
    <property type="project" value="UniProtKB-KW"/>
</dbReference>
<dbReference type="GO" id="GO:0005886">
    <property type="term" value="C:plasma membrane"/>
    <property type="evidence" value="ECO:0007669"/>
    <property type="project" value="UniProtKB-SubCell"/>
</dbReference>
<dbReference type="Gene3D" id="3.20.20.80">
    <property type="entry name" value="Glycosidases"/>
    <property type="match status" value="1"/>
</dbReference>
<dbReference type="OrthoDB" id="421038at2759"/>
<evidence type="ECO:0000256" key="4">
    <source>
        <dbReference type="ARBA" id="ARBA00022622"/>
    </source>
</evidence>
<evidence type="ECO:0000313" key="12">
    <source>
        <dbReference type="EMBL" id="ODQ81973.1"/>
    </source>
</evidence>
<evidence type="ECO:0000256" key="1">
    <source>
        <dbReference type="ARBA" id="ARBA00004196"/>
    </source>
</evidence>
<evidence type="ECO:0000256" key="3">
    <source>
        <dbReference type="ARBA" id="ARBA00007528"/>
    </source>
</evidence>
<keyword evidence="13" id="KW-1185">Reference proteome</keyword>
<keyword evidence="11" id="KW-1133">Transmembrane helix</keyword>
<dbReference type="AlphaFoldDB" id="A0A1E3QWB8"/>
<dbReference type="GO" id="GO:0009277">
    <property type="term" value="C:fungal-type cell wall"/>
    <property type="evidence" value="ECO:0007669"/>
    <property type="project" value="EnsemblFungi"/>
</dbReference>
<name>A0A1E3QWB8_9ASCO</name>
<organism evidence="12 13">
    <name type="scientific">Babjeviella inositovora NRRL Y-12698</name>
    <dbReference type="NCBI Taxonomy" id="984486"/>
    <lineage>
        <taxon>Eukaryota</taxon>
        <taxon>Fungi</taxon>
        <taxon>Dikarya</taxon>
        <taxon>Ascomycota</taxon>
        <taxon>Saccharomycotina</taxon>
        <taxon>Pichiomycetes</taxon>
        <taxon>Serinales incertae sedis</taxon>
        <taxon>Babjeviella</taxon>
    </lineage>
</organism>
<keyword evidence="11" id="KW-0812">Transmembrane</keyword>
<evidence type="ECO:0000256" key="5">
    <source>
        <dbReference type="ARBA" id="ARBA00022679"/>
    </source>
</evidence>
<dbReference type="GO" id="GO:0042124">
    <property type="term" value="F:1,3-beta-glucanosyltransferase activity"/>
    <property type="evidence" value="ECO:0007669"/>
    <property type="project" value="EnsemblFungi"/>
</dbReference>
<evidence type="ECO:0000256" key="8">
    <source>
        <dbReference type="ARBA" id="ARBA00023180"/>
    </source>
</evidence>
<comment type="subcellular location">
    <subcellularLocation>
        <location evidence="1">Cell envelope</location>
    </subcellularLocation>
    <subcellularLocation>
        <location evidence="10">Cell membrane</location>
        <topology evidence="10">Lipid-anchor</topology>
        <topology evidence="10">GPI-anchor</topology>
    </subcellularLocation>
    <subcellularLocation>
        <location evidence="2">Membrane</location>
        <topology evidence="2">Lipid-anchor</topology>
        <topology evidence="2">GPI-anchor</topology>
    </subcellularLocation>
</comment>
<dbReference type="Pfam" id="PF03198">
    <property type="entry name" value="Glyco_hydro_72"/>
    <property type="match status" value="1"/>
</dbReference>
<keyword evidence="4 10" id="KW-0336">GPI-anchor</keyword>
<feature type="signal peptide" evidence="10">
    <location>
        <begin position="1"/>
        <end position="23"/>
    </location>
</feature>
<proteinExistence type="inferred from homology"/>
<feature type="chain" id="PRO_5009027400" description="1,3-beta-glucanosyltransferase" evidence="10">
    <location>
        <begin position="24"/>
        <end position="471"/>
    </location>
</feature>
<keyword evidence="8" id="KW-0325">Glycoprotein</keyword>
<feature type="transmembrane region" description="Helical" evidence="11">
    <location>
        <begin position="451"/>
        <end position="470"/>
    </location>
</feature>
<dbReference type="STRING" id="984486.A0A1E3QWB8"/>